<feature type="transmembrane region" description="Helical" evidence="19">
    <location>
        <begin position="68"/>
        <end position="92"/>
    </location>
</feature>
<evidence type="ECO:0000256" key="8">
    <source>
        <dbReference type="ARBA" id="ARBA00022475"/>
    </source>
</evidence>
<dbReference type="GO" id="GO:0004605">
    <property type="term" value="F:phosphatidate cytidylyltransferase activity"/>
    <property type="evidence" value="ECO:0007669"/>
    <property type="project" value="UniProtKB-EC"/>
</dbReference>
<gene>
    <name evidence="20" type="ORF">EV216_11441</name>
</gene>
<dbReference type="Proteomes" id="UP000295277">
    <property type="component" value="Unassembled WGS sequence"/>
</dbReference>
<comment type="subcellular location">
    <subcellularLocation>
        <location evidence="2">Cell membrane</location>
        <topology evidence="2">Multi-pass membrane protein</topology>
    </subcellularLocation>
</comment>
<evidence type="ECO:0000256" key="13">
    <source>
        <dbReference type="ARBA" id="ARBA00022989"/>
    </source>
</evidence>
<keyword evidence="16" id="KW-0594">Phospholipid biosynthesis</keyword>
<keyword evidence="10 18" id="KW-0808">Transferase</keyword>
<feature type="transmembrane region" description="Helical" evidence="19">
    <location>
        <begin position="237"/>
        <end position="257"/>
    </location>
</feature>
<evidence type="ECO:0000256" key="12">
    <source>
        <dbReference type="ARBA" id="ARBA00022695"/>
    </source>
</evidence>
<dbReference type="PROSITE" id="PS01315">
    <property type="entry name" value="CDS"/>
    <property type="match status" value="1"/>
</dbReference>
<comment type="pathway">
    <text evidence="4">Lipid metabolism.</text>
</comment>
<dbReference type="EC" id="2.7.7.41" evidence="6 18"/>
<dbReference type="UniPathway" id="UPA00557">
    <property type="reaction ID" value="UER00614"/>
</dbReference>
<name>A0A4R1YTH1_9RHOB</name>
<evidence type="ECO:0000313" key="20">
    <source>
        <dbReference type="EMBL" id="TCM83385.1"/>
    </source>
</evidence>
<evidence type="ECO:0000256" key="7">
    <source>
        <dbReference type="ARBA" id="ARBA00019373"/>
    </source>
</evidence>
<keyword evidence="11 18" id="KW-0812">Transmembrane</keyword>
<sequence length="263" mass="27629">MAARGSWEDLSARLISGAAMAVVGVVLIALGGIWFAMLAAAVSGLMVWELGRMIAPQDRRGPVALGLLSGGAVLAAWALPGIYALPLLAAPALVGAGQMPRDRVIYGVYALAILVAGYGLASFRVDYGMVWLIWLVLVVIATDVAGYFAGRFIGGPKFWPRVSPKKTWSGTVAGWVSAALIGAIFLTFTNAGRDLPWISVALSFASQMGDVAESALKRRMGVKDSSSLLPGHGGLLDRFDGLLGAALLMLLVAQIVYVPEVRF</sequence>
<dbReference type="PANTHER" id="PTHR46382">
    <property type="entry name" value="PHOSPHATIDATE CYTIDYLYLTRANSFERASE"/>
    <property type="match status" value="1"/>
</dbReference>
<feature type="transmembrane region" description="Helical" evidence="19">
    <location>
        <begin position="170"/>
        <end position="189"/>
    </location>
</feature>
<comment type="caution">
    <text evidence="20">The sequence shown here is derived from an EMBL/GenBank/DDBJ whole genome shotgun (WGS) entry which is preliminary data.</text>
</comment>
<dbReference type="GO" id="GO:0016024">
    <property type="term" value="P:CDP-diacylglycerol biosynthetic process"/>
    <property type="evidence" value="ECO:0007669"/>
    <property type="project" value="UniProtKB-UniPathway"/>
</dbReference>
<organism evidence="20 21">
    <name type="scientific">Rhodovulum steppense</name>
    <dbReference type="NCBI Taxonomy" id="540251"/>
    <lineage>
        <taxon>Bacteria</taxon>
        <taxon>Pseudomonadati</taxon>
        <taxon>Pseudomonadota</taxon>
        <taxon>Alphaproteobacteria</taxon>
        <taxon>Rhodobacterales</taxon>
        <taxon>Paracoccaceae</taxon>
        <taxon>Rhodovulum</taxon>
    </lineage>
</organism>
<keyword evidence="9" id="KW-0444">Lipid biosynthesis</keyword>
<dbReference type="AlphaFoldDB" id="A0A4R1YTH1"/>
<evidence type="ECO:0000256" key="14">
    <source>
        <dbReference type="ARBA" id="ARBA00023098"/>
    </source>
</evidence>
<evidence type="ECO:0000256" key="3">
    <source>
        <dbReference type="ARBA" id="ARBA00005119"/>
    </source>
</evidence>
<keyword evidence="13 19" id="KW-1133">Transmembrane helix</keyword>
<evidence type="ECO:0000256" key="4">
    <source>
        <dbReference type="ARBA" id="ARBA00005189"/>
    </source>
</evidence>
<evidence type="ECO:0000256" key="2">
    <source>
        <dbReference type="ARBA" id="ARBA00004651"/>
    </source>
</evidence>
<feature type="transmembrane region" description="Helical" evidence="19">
    <location>
        <begin position="129"/>
        <end position="149"/>
    </location>
</feature>
<evidence type="ECO:0000256" key="6">
    <source>
        <dbReference type="ARBA" id="ARBA00012487"/>
    </source>
</evidence>
<keyword evidence="14" id="KW-0443">Lipid metabolism</keyword>
<reference evidence="20 21" key="1">
    <citation type="submission" date="2019-03" db="EMBL/GenBank/DDBJ databases">
        <title>Genomic Encyclopedia of Type Strains, Phase IV (KMG-IV): sequencing the most valuable type-strain genomes for metagenomic binning, comparative biology and taxonomic classification.</title>
        <authorList>
            <person name="Goeker M."/>
        </authorList>
    </citation>
    <scope>NUCLEOTIDE SEQUENCE [LARGE SCALE GENOMIC DNA]</scope>
    <source>
        <strain evidence="20 21">DSM 21153</strain>
    </source>
</reference>
<dbReference type="PANTHER" id="PTHR46382:SF1">
    <property type="entry name" value="PHOSPHATIDATE CYTIDYLYLTRANSFERASE"/>
    <property type="match status" value="1"/>
</dbReference>
<evidence type="ECO:0000256" key="11">
    <source>
        <dbReference type="ARBA" id="ARBA00022692"/>
    </source>
</evidence>
<keyword evidence="21" id="KW-1185">Reference proteome</keyword>
<evidence type="ECO:0000256" key="15">
    <source>
        <dbReference type="ARBA" id="ARBA00023136"/>
    </source>
</evidence>
<dbReference type="EMBL" id="SLVM01000014">
    <property type="protein sequence ID" value="TCM83385.1"/>
    <property type="molecule type" value="Genomic_DNA"/>
</dbReference>
<evidence type="ECO:0000256" key="19">
    <source>
        <dbReference type="SAM" id="Phobius"/>
    </source>
</evidence>
<evidence type="ECO:0000256" key="17">
    <source>
        <dbReference type="ARBA" id="ARBA00023264"/>
    </source>
</evidence>
<dbReference type="InterPro" id="IPR000374">
    <property type="entry name" value="PC_trans"/>
</dbReference>
<evidence type="ECO:0000256" key="1">
    <source>
        <dbReference type="ARBA" id="ARBA00001698"/>
    </source>
</evidence>
<accession>A0A4R1YTH1</accession>
<evidence type="ECO:0000256" key="16">
    <source>
        <dbReference type="ARBA" id="ARBA00023209"/>
    </source>
</evidence>
<feature type="transmembrane region" description="Helical" evidence="19">
    <location>
        <begin position="104"/>
        <end position="123"/>
    </location>
</feature>
<comment type="pathway">
    <text evidence="3 18">Phospholipid metabolism; CDP-diacylglycerol biosynthesis; CDP-diacylglycerol from sn-glycerol 3-phosphate: step 3/3.</text>
</comment>
<evidence type="ECO:0000256" key="9">
    <source>
        <dbReference type="ARBA" id="ARBA00022516"/>
    </source>
</evidence>
<dbReference type="GO" id="GO:0005886">
    <property type="term" value="C:plasma membrane"/>
    <property type="evidence" value="ECO:0007669"/>
    <property type="project" value="UniProtKB-SubCell"/>
</dbReference>
<dbReference type="OrthoDB" id="9799199at2"/>
<proteinExistence type="inferred from homology"/>
<keyword evidence="15 19" id="KW-0472">Membrane</keyword>
<keyword evidence="17" id="KW-1208">Phospholipid metabolism</keyword>
<comment type="similarity">
    <text evidence="5 18">Belongs to the CDS family.</text>
</comment>
<evidence type="ECO:0000313" key="21">
    <source>
        <dbReference type="Proteomes" id="UP000295277"/>
    </source>
</evidence>
<keyword evidence="8" id="KW-1003">Cell membrane</keyword>
<dbReference type="RefSeq" id="WP_132695359.1">
    <property type="nucleotide sequence ID" value="NZ_SLVM01000014.1"/>
</dbReference>
<feature type="transmembrane region" description="Helical" evidence="19">
    <location>
        <begin position="21"/>
        <end position="48"/>
    </location>
</feature>
<evidence type="ECO:0000256" key="18">
    <source>
        <dbReference type="RuleBase" id="RU003938"/>
    </source>
</evidence>
<keyword evidence="12 18" id="KW-0548">Nucleotidyltransferase</keyword>
<comment type="catalytic activity">
    <reaction evidence="1 18">
        <text>a 1,2-diacyl-sn-glycero-3-phosphate + CTP + H(+) = a CDP-1,2-diacyl-sn-glycerol + diphosphate</text>
        <dbReference type="Rhea" id="RHEA:16229"/>
        <dbReference type="ChEBI" id="CHEBI:15378"/>
        <dbReference type="ChEBI" id="CHEBI:33019"/>
        <dbReference type="ChEBI" id="CHEBI:37563"/>
        <dbReference type="ChEBI" id="CHEBI:58332"/>
        <dbReference type="ChEBI" id="CHEBI:58608"/>
        <dbReference type="EC" id="2.7.7.41"/>
    </reaction>
</comment>
<protein>
    <recommendedName>
        <fullName evidence="7 18">Phosphatidate cytidylyltransferase</fullName>
        <ecNumber evidence="6 18">2.7.7.41</ecNumber>
    </recommendedName>
</protein>
<evidence type="ECO:0000256" key="10">
    <source>
        <dbReference type="ARBA" id="ARBA00022679"/>
    </source>
</evidence>
<evidence type="ECO:0000256" key="5">
    <source>
        <dbReference type="ARBA" id="ARBA00010185"/>
    </source>
</evidence>
<dbReference type="Pfam" id="PF01148">
    <property type="entry name" value="CTP_transf_1"/>
    <property type="match status" value="1"/>
</dbReference>